<gene>
    <name evidence="1" type="ORF">Q604_UNBC09052G0001</name>
</gene>
<evidence type="ECO:0000313" key="1">
    <source>
        <dbReference type="EMBL" id="ETJ36688.1"/>
    </source>
</evidence>
<dbReference type="AlphaFoldDB" id="W1Y2B8"/>
<name>W1Y2B8_9ZZZZ</name>
<organism evidence="1">
    <name type="scientific">human gut metagenome</name>
    <dbReference type="NCBI Taxonomy" id="408170"/>
    <lineage>
        <taxon>unclassified sequences</taxon>
        <taxon>metagenomes</taxon>
        <taxon>organismal metagenomes</taxon>
    </lineage>
</organism>
<proteinExistence type="predicted"/>
<reference evidence="1" key="1">
    <citation type="submission" date="2013-12" db="EMBL/GenBank/DDBJ databases">
        <title>A Varibaculum cambriense genome reconstructed from a premature infant gut community with otherwise low bacterial novelty that shifts toward anaerobic metabolism during the third week of life.</title>
        <authorList>
            <person name="Brown C.T."/>
            <person name="Sharon I."/>
            <person name="Thomas B.C."/>
            <person name="Castelle C.J."/>
            <person name="Morowitz M.J."/>
            <person name="Banfield J.F."/>
        </authorList>
    </citation>
    <scope>NUCLEOTIDE SEQUENCE</scope>
</reference>
<accession>W1Y2B8</accession>
<dbReference type="EMBL" id="AZMM01009052">
    <property type="protein sequence ID" value="ETJ36688.1"/>
    <property type="molecule type" value="Genomic_DNA"/>
</dbReference>
<sequence length="65" mass="7717">SSINFKKSIENQENYIAYFPDKELITRSVLEKKPIVSFKQEPKIFLKEKNFFQQFIKSCKAIKDA</sequence>
<feature type="non-terminal residue" evidence="1">
    <location>
        <position position="1"/>
    </location>
</feature>
<protein>
    <submittedName>
        <fullName evidence="1">CobQ/CobB/MinD/ParA nucleotide binding protein</fullName>
    </submittedName>
</protein>
<comment type="caution">
    <text evidence="1">The sequence shown here is derived from an EMBL/GenBank/DDBJ whole genome shotgun (WGS) entry which is preliminary data.</text>
</comment>